<protein>
    <submittedName>
        <fullName evidence="4">Inner centromere protein</fullName>
    </submittedName>
</protein>
<organism evidence="4 5">
    <name type="scientific">Pontoporia blainvillei</name>
    <name type="common">Franciscana</name>
    <name type="synonym">Delphinus blainvillei</name>
    <dbReference type="NCBI Taxonomy" id="48723"/>
    <lineage>
        <taxon>Eukaryota</taxon>
        <taxon>Metazoa</taxon>
        <taxon>Chordata</taxon>
        <taxon>Craniata</taxon>
        <taxon>Vertebrata</taxon>
        <taxon>Euteleostomi</taxon>
        <taxon>Mammalia</taxon>
        <taxon>Eutheria</taxon>
        <taxon>Laurasiatheria</taxon>
        <taxon>Artiodactyla</taxon>
        <taxon>Whippomorpha</taxon>
        <taxon>Cetacea</taxon>
        <taxon>Odontoceti</taxon>
        <taxon>Pontoporiidae</taxon>
        <taxon>Pontoporia</taxon>
    </lineage>
</organism>
<keyword evidence="2" id="KW-0963">Cytoplasm</keyword>
<feature type="region of interest" description="Disordered" evidence="3">
    <location>
        <begin position="83"/>
        <end position="308"/>
    </location>
</feature>
<evidence type="ECO:0000256" key="1">
    <source>
        <dbReference type="ARBA" id="ARBA00004496"/>
    </source>
</evidence>
<evidence type="ECO:0000256" key="2">
    <source>
        <dbReference type="ARBA" id="ARBA00022490"/>
    </source>
</evidence>
<feature type="compositionally biased region" description="Polar residues" evidence="3">
    <location>
        <begin position="264"/>
        <end position="273"/>
    </location>
</feature>
<evidence type="ECO:0000256" key="3">
    <source>
        <dbReference type="SAM" id="MobiDB-lite"/>
    </source>
</evidence>
<sequence length="308" mass="34273">MWSSRQSSRHLRNKDKLTTVVGENGSVLRRVTRAAAAAAATSAAAAPSPTPESPTVLTKKPKDSLAQCQLVPVVETGISELQSSGQHLSQLRSVQAPSPTPSAATASASQVTLTSEEDSTPQRARGRETGVCPRELPDNYTPGPQGPRGRGRKRNAPLRVDPKEERQRLENLRRQEEAEQLRGQKVEEDKRRRLEEAQRELGEREKALRLQKERPQRELEEKKKEEQQRLADQRLQEEQEKSQGGRGGQQKPERDRGRAVSSLYLASNDNTGHPPTHKINPDNYGMDLNSDDSPDDEAHPQLGQRHPA</sequence>
<gene>
    <name evidence="4" type="ORF">BU61_5298</name>
</gene>
<dbReference type="PANTHER" id="PTHR13142:SF1">
    <property type="entry name" value="INNER CENTROMERE PROTEIN"/>
    <property type="match status" value="1"/>
</dbReference>
<dbReference type="PANTHER" id="PTHR13142">
    <property type="entry name" value="INNER CENTROMERE PROTEIN"/>
    <property type="match status" value="1"/>
</dbReference>
<feature type="compositionally biased region" description="Low complexity" evidence="3">
    <location>
        <begin position="93"/>
        <end position="112"/>
    </location>
</feature>
<dbReference type="Proteomes" id="UP001165941">
    <property type="component" value="Unassembled WGS sequence"/>
</dbReference>
<feature type="region of interest" description="Disordered" evidence="3">
    <location>
        <begin position="40"/>
        <end position="63"/>
    </location>
</feature>
<comment type="caution">
    <text evidence="4">The sequence shown here is derived from an EMBL/GenBank/DDBJ whole genome shotgun (WGS) entry which is preliminary data.</text>
</comment>
<evidence type="ECO:0000313" key="5">
    <source>
        <dbReference type="Proteomes" id="UP001165941"/>
    </source>
</evidence>
<evidence type="ECO:0000313" key="4">
    <source>
        <dbReference type="EMBL" id="NIG58039.1"/>
    </source>
</evidence>
<name>A0ABX0S229_PONBL</name>
<reference evidence="4" key="1">
    <citation type="submission" date="2018-05" db="EMBL/GenBank/DDBJ databases">
        <authorList>
            <person name="Pedro S.L.S."/>
            <person name="Freitas R.C."/>
            <person name="Barreto A.S."/>
            <person name="Lima A.O.S."/>
        </authorList>
    </citation>
    <scope>NUCLEOTIDE SEQUENCE</scope>
    <source>
        <strain evidence="4">BP203</strain>
        <tissue evidence="4">Muscle</tissue>
    </source>
</reference>
<feature type="compositionally biased region" description="Basic and acidic residues" evidence="3">
    <location>
        <begin position="160"/>
        <end position="243"/>
    </location>
</feature>
<dbReference type="EMBL" id="PGGH01015986">
    <property type="protein sequence ID" value="NIG58039.1"/>
    <property type="molecule type" value="Genomic_DNA"/>
</dbReference>
<keyword evidence="5" id="KW-1185">Reference proteome</keyword>
<feature type="compositionally biased region" description="Polar residues" evidence="3">
    <location>
        <begin position="83"/>
        <end position="92"/>
    </location>
</feature>
<proteinExistence type="predicted"/>
<comment type="subcellular location">
    <subcellularLocation>
        <location evidence="1">Cytoplasm</location>
    </subcellularLocation>
</comment>
<accession>A0ABX0S229</accession>